<proteinExistence type="predicted"/>
<gene>
    <name evidence="1" type="ORF">M9H77_03401</name>
</gene>
<name>A0ACC0CBJ7_CATRO</name>
<comment type="caution">
    <text evidence="1">The sequence shown here is derived from an EMBL/GenBank/DDBJ whole genome shotgun (WGS) entry which is preliminary data.</text>
</comment>
<evidence type="ECO:0000313" key="2">
    <source>
        <dbReference type="Proteomes" id="UP001060085"/>
    </source>
</evidence>
<dbReference type="EMBL" id="CM044701">
    <property type="protein sequence ID" value="KAI5682173.1"/>
    <property type="molecule type" value="Genomic_DNA"/>
</dbReference>
<organism evidence="1 2">
    <name type="scientific">Catharanthus roseus</name>
    <name type="common">Madagascar periwinkle</name>
    <name type="synonym">Vinca rosea</name>
    <dbReference type="NCBI Taxonomy" id="4058"/>
    <lineage>
        <taxon>Eukaryota</taxon>
        <taxon>Viridiplantae</taxon>
        <taxon>Streptophyta</taxon>
        <taxon>Embryophyta</taxon>
        <taxon>Tracheophyta</taxon>
        <taxon>Spermatophyta</taxon>
        <taxon>Magnoliopsida</taxon>
        <taxon>eudicotyledons</taxon>
        <taxon>Gunneridae</taxon>
        <taxon>Pentapetalae</taxon>
        <taxon>asterids</taxon>
        <taxon>lamiids</taxon>
        <taxon>Gentianales</taxon>
        <taxon>Apocynaceae</taxon>
        <taxon>Rauvolfioideae</taxon>
        <taxon>Vinceae</taxon>
        <taxon>Catharanthinae</taxon>
        <taxon>Catharanthus</taxon>
    </lineage>
</organism>
<evidence type="ECO:0000313" key="1">
    <source>
        <dbReference type="EMBL" id="KAI5682173.1"/>
    </source>
</evidence>
<dbReference type="Proteomes" id="UP001060085">
    <property type="component" value="Linkage Group LG01"/>
</dbReference>
<keyword evidence="2" id="KW-1185">Reference proteome</keyword>
<protein>
    <submittedName>
        <fullName evidence="1">Uncharacterized protein</fullName>
    </submittedName>
</protein>
<sequence>MELKNHEGLGQGQAEVKFVESSMVEDSPKIKDFEIYFKEIKLFHLFLRKMDMNFTFLNSLGTLLEKKQFIEFNSISCTIPRVYEYYFNITNYAFCVLGIEEKGRNIEKYLSLNPFLMWHEVSFVELELFLDSRLYHVRIIRDTCAISFGGGLFLVVPSTSKCVSSYDPLKKQLVINYFNGVPSCFDCELVHDDSFYNANVGGLLEFNCASIDVFHERFEEKYVENFDPILSLFRFS</sequence>
<accession>A0ACC0CBJ7</accession>
<reference evidence="2" key="1">
    <citation type="journal article" date="2023" name="Nat. Plants">
        <title>Single-cell RNA sequencing provides a high-resolution roadmap for understanding the multicellular compartmentation of specialized metabolism.</title>
        <authorList>
            <person name="Sun S."/>
            <person name="Shen X."/>
            <person name="Li Y."/>
            <person name="Li Y."/>
            <person name="Wang S."/>
            <person name="Li R."/>
            <person name="Zhang H."/>
            <person name="Shen G."/>
            <person name="Guo B."/>
            <person name="Wei J."/>
            <person name="Xu J."/>
            <person name="St-Pierre B."/>
            <person name="Chen S."/>
            <person name="Sun C."/>
        </authorList>
    </citation>
    <scope>NUCLEOTIDE SEQUENCE [LARGE SCALE GENOMIC DNA]</scope>
</reference>